<keyword evidence="6 9" id="KW-0812">Transmembrane</keyword>
<feature type="transmembrane region" description="Helical" evidence="9">
    <location>
        <begin position="299"/>
        <end position="325"/>
    </location>
</feature>
<accession>A0A4J1T7J9</accession>
<feature type="transmembrane region" description="Helical" evidence="9">
    <location>
        <begin position="358"/>
        <end position="377"/>
    </location>
</feature>
<feature type="transmembrane region" description="Helical" evidence="9">
    <location>
        <begin position="97"/>
        <end position="117"/>
    </location>
</feature>
<evidence type="ECO:0000256" key="8">
    <source>
        <dbReference type="ARBA" id="ARBA00023136"/>
    </source>
</evidence>
<feature type="transmembrane region" description="Helical" evidence="9">
    <location>
        <begin position="220"/>
        <end position="241"/>
    </location>
</feature>
<keyword evidence="2" id="KW-0813">Transport</keyword>
<evidence type="ECO:0000256" key="5">
    <source>
        <dbReference type="ARBA" id="ARBA00022683"/>
    </source>
</evidence>
<dbReference type="PANTHER" id="PTHR37324:SF2">
    <property type="entry name" value="PTS SYSTEM GALACTITOL-SPECIFIC EIIC COMPONENT"/>
    <property type="match status" value="1"/>
</dbReference>
<protein>
    <submittedName>
        <fullName evidence="11">PTS system, galactitol-specific IIC</fullName>
    </submittedName>
</protein>
<dbReference type="EMBL" id="CAATGD010000003">
    <property type="protein sequence ID" value="VNP27847.1"/>
    <property type="molecule type" value="Genomic_DNA"/>
</dbReference>
<evidence type="ECO:0000256" key="1">
    <source>
        <dbReference type="ARBA" id="ARBA00004651"/>
    </source>
</evidence>
<evidence type="ECO:0000256" key="6">
    <source>
        <dbReference type="ARBA" id="ARBA00022692"/>
    </source>
</evidence>
<dbReference type="PROSITE" id="PS51104">
    <property type="entry name" value="PTS_EIIC_TYPE_2"/>
    <property type="match status" value="1"/>
</dbReference>
<evidence type="ECO:0000256" key="4">
    <source>
        <dbReference type="ARBA" id="ARBA00022597"/>
    </source>
</evidence>
<gene>
    <name evidence="11" type="primary">gatC_2</name>
    <name evidence="11" type="ORF">SAMEA3353533_01408</name>
</gene>
<keyword evidence="3" id="KW-1003">Cell membrane</keyword>
<evidence type="ECO:0000256" key="3">
    <source>
        <dbReference type="ARBA" id="ARBA00022475"/>
    </source>
</evidence>
<evidence type="ECO:0000259" key="10">
    <source>
        <dbReference type="PROSITE" id="PS51104"/>
    </source>
</evidence>
<feature type="transmembrane region" description="Helical" evidence="9">
    <location>
        <begin position="39"/>
        <end position="59"/>
    </location>
</feature>
<proteinExistence type="predicted"/>
<dbReference type="GO" id="GO:0005886">
    <property type="term" value="C:plasma membrane"/>
    <property type="evidence" value="ECO:0007669"/>
    <property type="project" value="UniProtKB-SubCell"/>
</dbReference>
<keyword evidence="8 9" id="KW-0472">Membrane</keyword>
<dbReference type="PIRSF" id="PIRSF006304">
    <property type="entry name" value="GatC"/>
    <property type="match status" value="1"/>
</dbReference>
<keyword evidence="4" id="KW-0762">Sugar transport</keyword>
<keyword evidence="7 9" id="KW-1133">Transmembrane helix</keyword>
<feature type="transmembrane region" description="Helical" evidence="9">
    <location>
        <begin position="331"/>
        <end position="351"/>
    </location>
</feature>
<feature type="transmembrane region" description="Helical" evidence="9">
    <location>
        <begin position="383"/>
        <end position="404"/>
    </location>
</feature>
<dbReference type="InterPro" id="IPR004703">
    <property type="entry name" value="PTS_sugar-sp_permease"/>
</dbReference>
<dbReference type="GO" id="GO:0009401">
    <property type="term" value="P:phosphoenolpyruvate-dependent sugar phosphotransferase system"/>
    <property type="evidence" value="ECO:0007669"/>
    <property type="project" value="UniProtKB-KW"/>
</dbReference>
<dbReference type="AlphaFoldDB" id="A0A4J1T7J9"/>
<dbReference type="RefSeq" id="WP_000114652.1">
    <property type="nucleotide sequence ID" value="NZ_COAS02000084.1"/>
</dbReference>
<evidence type="ECO:0000256" key="7">
    <source>
        <dbReference type="ARBA" id="ARBA00022989"/>
    </source>
</evidence>
<name>A0A4J1T7J9_STREE</name>
<feature type="transmembrane region" description="Helical" evidence="9">
    <location>
        <begin position="416"/>
        <end position="436"/>
    </location>
</feature>
<dbReference type="Pfam" id="PF03611">
    <property type="entry name" value="EIIC-GAT"/>
    <property type="match status" value="1"/>
</dbReference>
<keyword evidence="5" id="KW-0598">Phosphotransferase system</keyword>
<organism evidence="11">
    <name type="scientific">Streptococcus pneumoniae</name>
    <dbReference type="NCBI Taxonomy" id="1313"/>
    <lineage>
        <taxon>Bacteria</taxon>
        <taxon>Bacillati</taxon>
        <taxon>Bacillota</taxon>
        <taxon>Bacilli</taxon>
        <taxon>Lactobacillales</taxon>
        <taxon>Streptococcaceae</taxon>
        <taxon>Streptococcus</taxon>
    </lineage>
</organism>
<dbReference type="InterPro" id="IPR013014">
    <property type="entry name" value="PTS_EIIC_2"/>
</dbReference>
<evidence type="ECO:0000256" key="2">
    <source>
        <dbReference type="ARBA" id="ARBA00022448"/>
    </source>
</evidence>
<sequence length="446" mass="47588">MSVLINSFQWFIGLGSNVFLPIIIFILGIIFGLKPGKALMSGITVGIGSIGLGLVLNLLSGSMGSAIQDLGNHYGSSLNILDIGVGVGGPLAFSTSLGLLMIPISLVVNIFFVFLGLTRTLNVDIWNFWFPIFMGMITQSITGNFVFGILGGTVAVMIQWLLADINQKKNSEFFGYPGIAISHMMVNSGAIIARPLNWIFDRIPGLNKIDLDTESLTKRFGILGDTVFIGLVIGALVGIFAKYDVSKIGNLAVSTAAVMKIMPKMVAMFMEGLGPIAEAASDFANNKLGGRQVNIGMDAALVVGHSAVMSTSILLVPISLALALVLPGNQVLPFGDLAFFAFAIAMMVPFFKGNVIRTVLGSAIYVVACLYLSTWLAPVMTDVFNLASFDVGTAGLVTMLLAALWPVALYVLALKYLGIFGVVAIGILVILIMYYINKIKKISYFQ</sequence>
<feature type="domain" description="PTS EIIC type-2" evidence="10">
    <location>
        <begin position="8"/>
        <end position="446"/>
    </location>
</feature>
<evidence type="ECO:0000256" key="9">
    <source>
        <dbReference type="SAM" id="Phobius"/>
    </source>
</evidence>
<dbReference type="PANTHER" id="PTHR37324">
    <property type="entry name" value="PTS SYSTEM GALACTITOL-SPECIFIC EIIC COMPONENT"/>
    <property type="match status" value="1"/>
</dbReference>
<dbReference type="InterPro" id="IPR013853">
    <property type="entry name" value="EIIC-GAT"/>
</dbReference>
<feature type="transmembrane region" description="Helical" evidence="9">
    <location>
        <begin position="12"/>
        <end position="33"/>
    </location>
</feature>
<comment type="subcellular location">
    <subcellularLocation>
        <location evidence="1">Cell membrane</location>
        <topology evidence="1">Multi-pass membrane protein</topology>
    </subcellularLocation>
</comment>
<reference evidence="11" key="1">
    <citation type="submission" date="2019-04" db="EMBL/GenBank/DDBJ databases">
        <authorList>
            <consortium name="Pathogen Informatics"/>
        </authorList>
    </citation>
    <scope>NUCLEOTIDE SEQUENCE</scope>
    <source>
        <strain evidence="11">GPSC126</strain>
    </source>
</reference>
<dbReference type="GO" id="GO:0015577">
    <property type="term" value="F:galactitol transmembrane transporter activity"/>
    <property type="evidence" value="ECO:0007669"/>
    <property type="project" value="InterPro"/>
</dbReference>
<feature type="transmembrane region" description="Helical" evidence="9">
    <location>
        <begin position="174"/>
        <end position="200"/>
    </location>
</feature>
<feature type="transmembrane region" description="Helical" evidence="9">
    <location>
        <begin position="129"/>
        <end position="162"/>
    </location>
</feature>
<evidence type="ECO:0000313" key="11">
    <source>
        <dbReference type="EMBL" id="VNP27847.1"/>
    </source>
</evidence>